<dbReference type="Pfam" id="PF01494">
    <property type="entry name" value="FAD_binding_3"/>
    <property type="match status" value="1"/>
</dbReference>
<dbReference type="InterPro" id="IPR002938">
    <property type="entry name" value="FAD-bd"/>
</dbReference>
<organism evidence="9 10">
    <name type="scientific">Neiella holothuriorum</name>
    <dbReference type="NCBI Taxonomy" id="2870530"/>
    <lineage>
        <taxon>Bacteria</taxon>
        <taxon>Pseudomonadati</taxon>
        <taxon>Pseudomonadota</taxon>
        <taxon>Gammaproteobacteria</taxon>
        <taxon>Alteromonadales</taxon>
        <taxon>Echinimonadaceae</taxon>
        <taxon>Neiella</taxon>
    </lineage>
</organism>
<keyword evidence="10" id="KW-1185">Reference proteome</keyword>
<evidence type="ECO:0000256" key="1">
    <source>
        <dbReference type="ARBA" id="ARBA00001974"/>
    </source>
</evidence>
<dbReference type="PANTHER" id="PTHR43876">
    <property type="entry name" value="UBIQUINONE BIOSYNTHESIS MONOOXYGENASE COQ6, MITOCHONDRIAL"/>
    <property type="match status" value="1"/>
</dbReference>
<name>A0ABS7EEE8_9GAMM</name>
<comment type="pathway">
    <text evidence="2">Cofactor biosynthesis; ubiquinone biosynthesis.</text>
</comment>
<comment type="cofactor">
    <cofactor evidence="1">
        <name>FAD</name>
        <dbReference type="ChEBI" id="CHEBI:57692"/>
    </cofactor>
</comment>
<evidence type="ECO:0000259" key="8">
    <source>
        <dbReference type="Pfam" id="PF01494"/>
    </source>
</evidence>
<keyword evidence="5" id="KW-0274">FAD</keyword>
<keyword evidence="6" id="KW-0560">Oxidoreductase</keyword>
<keyword evidence="4" id="KW-0285">Flavoprotein</keyword>
<evidence type="ECO:0000256" key="7">
    <source>
        <dbReference type="ARBA" id="ARBA00023033"/>
    </source>
</evidence>
<proteinExistence type="inferred from homology"/>
<evidence type="ECO:0000313" key="10">
    <source>
        <dbReference type="Proteomes" id="UP001166251"/>
    </source>
</evidence>
<dbReference type="InterPro" id="IPR036188">
    <property type="entry name" value="FAD/NAD-bd_sf"/>
</dbReference>
<evidence type="ECO:0000256" key="3">
    <source>
        <dbReference type="ARBA" id="ARBA00005349"/>
    </source>
</evidence>
<dbReference type="PRINTS" id="PR00420">
    <property type="entry name" value="RNGMNOXGNASE"/>
</dbReference>
<evidence type="ECO:0000256" key="2">
    <source>
        <dbReference type="ARBA" id="ARBA00004749"/>
    </source>
</evidence>
<dbReference type="EMBL" id="JAHZSS010000006">
    <property type="protein sequence ID" value="MBW8190705.1"/>
    <property type="molecule type" value="Genomic_DNA"/>
</dbReference>
<dbReference type="InterPro" id="IPR010971">
    <property type="entry name" value="UbiH/COQ6"/>
</dbReference>
<dbReference type="NCBIfam" id="TIGR01988">
    <property type="entry name" value="Ubi-OHases"/>
    <property type="match status" value="1"/>
</dbReference>
<dbReference type="SUPFAM" id="SSF51905">
    <property type="entry name" value="FAD/NAD(P)-binding domain"/>
    <property type="match status" value="1"/>
</dbReference>
<dbReference type="PROSITE" id="PS51257">
    <property type="entry name" value="PROKAR_LIPOPROTEIN"/>
    <property type="match status" value="1"/>
</dbReference>
<dbReference type="Proteomes" id="UP001166251">
    <property type="component" value="Unassembled WGS sequence"/>
</dbReference>
<sequence length="395" mass="43570">MKSQQAPCPHKTTQALIVGGGMVGCATALMLAQQGKRVTILERAEPKAISAQSPMGLRVSALNLASEKLLSEIDCWNDIVGVRACRYRRLAVWEDQLEPVEFHADDISQTHLGHIVENDVVQMVLWQRCLQHELIDCQLIGSVESLMQQHNHSELTVDGDVYRADLVIACDGGQSRIRQLAGIGVEGWQYQQHALVVGIDTEQASQDITWQQMSATGPKAFLPLAQGKGSLVWYHHADEIAQLKKLPHPQLLSAIRQAFPDQLGHFAIEQVASFPLTRQHAQAYVDGRVVLLGDSAHLINPLAGQGVNLGFKDVRALIDVMADADEANWASDKILTAYQRQRKFDNLAMMSAMDAIYATFSNARPSVKIARQFGLNLINKLPMAKRLATQYACGL</sequence>
<gene>
    <name evidence="9" type="ORF">K0504_06640</name>
</gene>
<dbReference type="Gene3D" id="3.50.50.60">
    <property type="entry name" value="FAD/NAD(P)-binding domain"/>
    <property type="match status" value="2"/>
</dbReference>
<reference evidence="9" key="1">
    <citation type="submission" date="2021-07" db="EMBL/GenBank/DDBJ databases">
        <title>Neiella marina sp. nov., isolated from the intestinal content of sea cucumber Apostichopus japonicus.</title>
        <authorList>
            <person name="Bai X."/>
        </authorList>
    </citation>
    <scope>NUCLEOTIDE SEQUENCE</scope>
    <source>
        <strain evidence="9">126</strain>
    </source>
</reference>
<accession>A0ABS7EEE8</accession>
<protein>
    <submittedName>
        <fullName evidence="9">FAD-dependent oxidoreductase</fullName>
    </submittedName>
</protein>
<evidence type="ECO:0000256" key="4">
    <source>
        <dbReference type="ARBA" id="ARBA00022630"/>
    </source>
</evidence>
<dbReference type="PANTHER" id="PTHR43876:SF10">
    <property type="entry name" value="3-DEMETHOXYUBIQUINOL 3-HYDROXYLASE"/>
    <property type="match status" value="1"/>
</dbReference>
<comment type="caution">
    <text evidence="9">The sequence shown here is derived from an EMBL/GenBank/DDBJ whole genome shotgun (WGS) entry which is preliminary data.</text>
</comment>
<dbReference type="InterPro" id="IPR051205">
    <property type="entry name" value="UbiH/COQ6_monooxygenase"/>
</dbReference>
<evidence type="ECO:0000256" key="6">
    <source>
        <dbReference type="ARBA" id="ARBA00023002"/>
    </source>
</evidence>
<comment type="similarity">
    <text evidence="3">Belongs to the UbiH/COQ6 family.</text>
</comment>
<evidence type="ECO:0000256" key="5">
    <source>
        <dbReference type="ARBA" id="ARBA00022827"/>
    </source>
</evidence>
<keyword evidence="7" id="KW-0503">Monooxygenase</keyword>
<feature type="domain" description="FAD-binding" evidence="8">
    <location>
        <begin position="13"/>
        <end position="343"/>
    </location>
</feature>
<evidence type="ECO:0000313" key="9">
    <source>
        <dbReference type="EMBL" id="MBW8190705.1"/>
    </source>
</evidence>